<comment type="caution">
    <text evidence="7">The sequence shown here is derived from an EMBL/GenBank/DDBJ whole genome shotgun (WGS) entry which is preliminary data.</text>
</comment>
<keyword evidence="4" id="KW-0961">Cell wall biogenesis/degradation</keyword>
<evidence type="ECO:0000256" key="5">
    <source>
        <dbReference type="SAM" id="Phobius"/>
    </source>
</evidence>
<dbReference type="EC" id="3.5.1.28" evidence="2"/>
<feature type="domain" description="N-acetylmuramoyl-L-alanine amidase" evidence="6">
    <location>
        <begin position="68"/>
        <end position="201"/>
    </location>
</feature>
<keyword evidence="5" id="KW-1133">Transmembrane helix</keyword>
<dbReference type="Gene3D" id="3.40.80.10">
    <property type="entry name" value="Peptidoglycan recognition protein-like"/>
    <property type="match status" value="1"/>
</dbReference>
<dbReference type="GO" id="GO:0009254">
    <property type="term" value="P:peptidoglycan turnover"/>
    <property type="evidence" value="ECO:0007669"/>
    <property type="project" value="TreeGrafter"/>
</dbReference>
<dbReference type="InterPro" id="IPR051206">
    <property type="entry name" value="NAMLAA_amidase_2"/>
</dbReference>
<evidence type="ECO:0000259" key="6">
    <source>
        <dbReference type="SMART" id="SM00644"/>
    </source>
</evidence>
<dbReference type="RefSeq" id="WP_226392021.1">
    <property type="nucleotide sequence ID" value="NZ_JADCKB010000004.1"/>
</dbReference>
<evidence type="ECO:0000256" key="3">
    <source>
        <dbReference type="ARBA" id="ARBA00022801"/>
    </source>
</evidence>
<keyword evidence="5" id="KW-0472">Membrane</keyword>
<dbReference type="GO" id="GO:0071555">
    <property type="term" value="P:cell wall organization"/>
    <property type="evidence" value="ECO:0007669"/>
    <property type="project" value="UniProtKB-KW"/>
</dbReference>
<dbReference type="AlphaFoldDB" id="A0A9D5LX61"/>
<gene>
    <name evidence="7" type="ORF">INF28_03185</name>
</gene>
<keyword evidence="5" id="KW-0812">Transmembrane</keyword>
<dbReference type="InterPro" id="IPR036505">
    <property type="entry name" value="Amidase/PGRP_sf"/>
</dbReference>
<dbReference type="EMBL" id="JADCKB010000004">
    <property type="protein sequence ID" value="MBE5039466.1"/>
    <property type="molecule type" value="Genomic_DNA"/>
</dbReference>
<protein>
    <recommendedName>
        <fullName evidence="2">N-acetylmuramoyl-L-alanine amidase</fullName>
        <ecNumber evidence="2">3.5.1.28</ecNumber>
    </recommendedName>
</protein>
<sequence>MRYIETEQESLNSQWYEPTFRNRKQRHRWRRRRKRKLFLGAVLLFLAVFLFTRYLAAPIGYKGLQIPYNRTRCLRTPYTISYLVIHDTANRGVGADAQSHYIYFSGGDRGSSADFFVDDIQALQINDYYHYYTWHCGDGGAKAKINNRNSVGIEICVNRDGNYAAAVENARQLTKKLMKELHIDIDHVVRHRDASGKDCPGTMSEVDWQAFLASLNDD</sequence>
<reference evidence="7" key="1">
    <citation type="submission" date="2020-10" db="EMBL/GenBank/DDBJ databases">
        <title>ChiBAC.</title>
        <authorList>
            <person name="Zenner C."/>
            <person name="Hitch T.C.A."/>
            <person name="Clavel T."/>
        </authorList>
    </citation>
    <scope>NUCLEOTIDE SEQUENCE</scope>
    <source>
        <strain evidence="7">DSM 107454</strain>
    </source>
</reference>
<name>A0A9D5LX61_9FIRM</name>
<dbReference type="Pfam" id="PF01510">
    <property type="entry name" value="Amidase_2"/>
    <property type="match status" value="1"/>
</dbReference>
<dbReference type="InterPro" id="IPR002502">
    <property type="entry name" value="Amidase_domain"/>
</dbReference>
<accession>A0A9D5LX61</accession>
<comment type="catalytic activity">
    <reaction evidence="1">
        <text>Hydrolyzes the link between N-acetylmuramoyl residues and L-amino acid residues in certain cell-wall glycopeptides.</text>
        <dbReference type="EC" id="3.5.1.28"/>
    </reaction>
</comment>
<dbReference type="PANTHER" id="PTHR30417:SF1">
    <property type="entry name" value="N-ACETYLMURAMOYL-L-ALANINE AMIDASE AMID"/>
    <property type="match status" value="1"/>
</dbReference>
<evidence type="ECO:0000313" key="7">
    <source>
        <dbReference type="EMBL" id="MBE5039466.1"/>
    </source>
</evidence>
<dbReference type="SMART" id="SM00644">
    <property type="entry name" value="Ami_2"/>
    <property type="match status" value="1"/>
</dbReference>
<keyword evidence="3" id="KW-0378">Hydrolase</keyword>
<evidence type="ECO:0000256" key="1">
    <source>
        <dbReference type="ARBA" id="ARBA00001561"/>
    </source>
</evidence>
<organism evidence="7 8">
    <name type="scientific">Ructibacterium gallinarum</name>
    <dbReference type="NCBI Taxonomy" id="2779355"/>
    <lineage>
        <taxon>Bacteria</taxon>
        <taxon>Bacillati</taxon>
        <taxon>Bacillota</taxon>
        <taxon>Clostridia</taxon>
        <taxon>Eubacteriales</taxon>
        <taxon>Oscillospiraceae</taxon>
        <taxon>Ructibacterium</taxon>
    </lineage>
</organism>
<feature type="transmembrane region" description="Helical" evidence="5">
    <location>
        <begin position="37"/>
        <end position="56"/>
    </location>
</feature>
<keyword evidence="8" id="KW-1185">Reference proteome</keyword>
<dbReference type="PANTHER" id="PTHR30417">
    <property type="entry name" value="N-ACETYLMURAMOYL-L-ALANINE AMIDASE AMID"/>
    <property type="match status" value="1"/>
</dbReference>
<dbReference type="CDD" id="cd06583">
    <property type="entry name" value="PGRP"/>
    <property type="match status" value="1"/>
</dbReference>
<proteinExistence type="predicted"/>
<dbReference type="GO" id="GO:0008745">
    <property type="term" value="F:N-acetylmuramoyl-L-alanine amidase activity"/>
    <property type="evidence" value="ECO:0007669"/>
    <property type="project" value="UniProtKB-EC"/>
</dbReference>
<evidence type="ECO:0000313" key="8">
    <source>
        <dbReference type="Proteomes" id="UP000806542"/>
    </source>
</evidence>
<dbReference type="SUPFAM" id="SSF55846">
    <property type="entry name" value="N-acetylmuramoyl-L-alanine amidase-like"/>
    <property type="match status" value="1"/>
</dbReference>
<dbReference type="GO" id="GO:0009253">
    <property type="term" value="P:peptidoglycan catabolic process"/>
    <property type="evidence" value="ECO:0007669"/>
    <property type="project" value="InterPro"/>
</dbReference>
<evidence type="ECO:0000256" key="2">
    <source>
        <dbReference type="ARBA" id="ARBA00011901"/>
    </source>
</evidence>
<evidence type="ECO:0000256" key="4">
    <source>
        <dbReference type="ARBA" id="ARBA00023316"/>
    </source>
</evidence>
<dbReference type="Proteomes" id="UP000806542">
    <property type="component" value="Unassembled WGS sequence"/>
</dbReference>